<dbReference type="InterPro" id="IPR000639">
    <property type="entry name" value="Epox_hydrolase-like"/>
</dbReference>
<dbReference type="GO" id="GO:0016787">
    <property type="term" value="F:hydrolase activity"/>
    <property type="evidence" value="ECO:0007669"/>
    <property type="project" value="UniProtKB-KW"/>
</dbReference>
<comment type="similarity">
    <text evidence="2">Belongs to the AB hydrolase superfamily. Epoxide hydrolase family.</text>
</comment>
<comment type="caution">
    <text evidence="5">The sequence shown here is derived from an EMBL/GenBank/DDBJ whole genome shotgun (WGS) entry which is preliminary data.</text>
</comment>
<dbReference type="PANTHER" id="PTHR43329">
    <property type="entry name" value="EPOXIDE HYDROLASE"/>
    <property type="match status" value="1"/>
</dbReference>
<dbReference type="InterPro" id="IPR000073">
    <property type="entry name" value="AB_hydrolase_1"/>
</dbReference>
<evidence type="ECO:0000259" key="4">
    <source>
        <dbReference type="Pfam" id="PF12697"/>
    </source>
</evidence>
<feature type="region of interest" description="Disordered" evidence="3">
    <location>
        <begin position="56"/>
        <end position="75"/>
    </location>
</feature>
<keyword evidence="6" id="KW-1185">Reference proteome</keyword>
<name>W3VUC0_MOEAP</name>
<feature type="domain" description="AB hydrolase-1" evidence="4">
    <location>
        <begin position="147"/>
        <end position="466"/>
    </location>
</feature>
<sequence length="495" mass="55468">MLRASRRNADRDQLPICHSATNRPDDKVEFKARCDSLWQSRGTMQSCIQHCSPAKRVPAKTKPSRNAVSALRRAKTSSTGTSVHSSITTVLLLASIISPTMLDATASRFYTTPMTTPPSRPDATPTQRRYHYLDHRPPTGVPERATLLLLHGFPDFSYGWRNVVAPLKLAGFRLIIPDLLGYGLSSSPPTSAASTAPGTESRLAEYGGRAISIDLNGLLDHARAAQGSEYGAESLTSDGRNGRVIVLCHDWGSWLGWRFAQWYPERVMGVCGLCVPFQAPTSKYLSIDMVVKNVPNFGYQKFFSEERSTKIIEQHLERFLAIIYMIPGLFSADSENDEEIRDWHLLGKLEKLITMPEFSDIPLKYLGRMILDGEQLAHYERIFRSRGMEGPLSWYRTREVNWQEDRALTSKTLPESLPALLISPKDDVAVPPAMGRTMLKHVPQTEIIEVAGSGHWVQNELPGVVVQHFKEWVERSVLPNEKKGSGMLGWLRSKL</sequence>
<reference evidence="5 6" key="1">
    <citation type="journal article" date="2014" name="Genome Announc.">
        <title>Genome sequence of the basidiomycetous fungus Pseudozyma aphidis DSM70725, an efficient producer of biosurfactant mannosylerythritol lipids.</title>
        <authorList>
            <person name="Lorenz S."/>
            <person name="Guenther M."/>
            <person name="Grumaz C."/>
            <person name="Rupp S."/>
            <person name="Zibek S."/>
            <person name="Sohn K."/>
        </authorList>
    </citation>
    <scope>NUCLEOTIDE SEQUENCE [LARGE SCALE GENOMIC DNA]</scope>
    <source>
        <strain evidence="6">ATCC 32657 / CBS 517.83 / DSM 70725 / JCM 10318 / NBRC 10182 / NRRL Y-7954 / St-0401</strain>
    </source>
</reference>
<dbReference type="Proteomes" id="UP000019462">
    <property type="component" value="Unassembled WGS sequence"/>
</dbReference>
<protein>
    <recommendedName>
        <fullName evidence="4">AB hydrolase-1 domain-containing protein</fullName>
    </recommendedName>
</protein>
<dbReference type="Pfam" id="PF12697">
    <property type="entry name" value="Abhydrolase_6"/>
    <property type="match status" value="1"/>
</dbReference>
<evidence type="ECO:0000256" key="3">
    <source>
        <dbReference type="SAM" id="MobiDB-lite"/>
    </source>
</evidence>
<keyword evidence="1" id="KW-0378">Hydrolase</keyword>
<dbReference type="EMBL" id="AWNI01000003">
    <property type="protein sequence ID" value="ETS65105.1"/>
    <property type="molecule type" value="Genomic_DNA"/>
</dbReference>
<evidence type="ECO:0000313" key="5">
    <source>
        <dbReference type="EMBL" id="ETS65105.1"/>
    </source>
</evidence>
<dbReference type="PRINTS" id="PR00412">
    <property type="entry name" value="EPOXHYDRLASE"/>
</dbReference>
<dbReference type="OrthoDB" id="408373at2759"/>
<dbReference type="InterPro" id="IPR029058">
    <property type="entry name" value="AB_hydrolase_fold"/>
</dbReference>
<organism evidence="5 6">
    <name type="scientific">Moesziomyces aphidis</name>
    <name type="common">Pseudozyma aphidis</name>
    <dbReference type="NCBI Taxonomy" id="84754"/>
    <lineage>
        <taxon>Eukaryota</taxon>
        <taxon>Fungi</taxon>
        <taxon>Dikarya</taxon>
        <taxon>Basidiomycota</taxon>
        <taxon>Ustilaginomycotina</taxon>
        <taxon>Ustilaginomycetes</taxon>
        <taxon>Ustilaginales</taxon>
        <taxon>Ustilaginaceae</taxon>
        <taxon>Moesziomyces</taxon>
    </lineage>
</organism>
<evidence type="ECO:0000313" key="6">
    <source>
        <dbReference type="Proteomes" id="UP000019462"/>
    </source>
</evidence>
<gene>
    <name evidence="5" type="ORF">PaG_00562</name>
</gene>
<dbReference type="HOGENOM" id="CLU_020336_7_0_1"/>
<dbReference type="SUPFAM" id="SSF53474">
    <property type="entry name" value="alpha/beta-Hydrolases"/>
    <property type="match status" value="1"/>
</dbReference>
<evidence type="ECO:0000256" key="1">
    <source>
        <dbReference type="ARBA" id="ARBA00022801"/>
    </source>
</evidence>
<dbReference type="Gene3D" id="3.40.50.1820">
    <property type="entry name" value="alpha/beta hydrolase"/>
    <property type="match status" value="1"/>
</dbReference>
<proteinExistence type="inferred from homology"/>
<evidence type="ECO:0000256" key="2">
    <source>
        <dbReference type="ARBA" id="ARBA00038334"/>
    </source>
</evidence>
<accession>W3VUC0</accession>
<dbReference type="AlphaFoldDB" id="W3VUC0"/>